<feature type="compositionally biased region" description="Polar residues" evidence="1">
    <location>
        <begin position="112"/>
        <end position="123"/>
    </location>
</feature>
<organism evidence="2 3">
    <name type="scientific">Rosa chinensis</name>
    <name type="common">China rose</name>
    <dbReference type="NCBI Taxonomy" id="74649"/>
    <lineage>
        <taxon>Eukaryota</taxon>
        <taxon>Viridiplantae</taxon>
        <taxon>Streptophyta</taxon>
        <taxon>Embryophyta</taxon>
        <taxon>Tracheophyta</taxon>
        <taxon>Spermatophyta</taxon>
        <taxon>Magnoliopsida</taxon>
        <taxon>eudicotyledons</taxon>
        <taxon>Gunneridae</taxon>
        <taxon>Pentapetalae</taxon>
        <taxon>rosids</taxon>
        <taxon>fabids</taxon>
        <taxon>Rosales</taxon>
        <taxon>Rosaceae</taxon>
        <taxon>Rosoideae</taxon>
        <taxon>Rosoideae incertae sedis</taxon>
        <taxon>Rosa</taxon>
    </lineage>
</organism>
<evidence type="ECO:0000313" key="3">
    <source>
        <dbReference type="Proteomes" id="UP000238479"/>
    </source>
</evidence>
<protein>
    <submittedName>
        <fullName evidence="2">Uncharacterized protein</fullName>
    </submittedName>
</protein>
<feature type="region of interest" description="Disordered" evidence="1">
    <location>
        <begin position="79"/>
        <end position="135"/>
    </location>
</feature>
<dbReference type="PANTHER" id="PTHR34684">
    <property type="entry name" value="OS08G0192200 PROTEIN"/>
    <property type="match status" value="1"/>
</dbReference>
<dbReference type="STRING" id="74649.A0A2P6PJQ6"/>
<accession>A0A2P6PJQ6</accession>
<dbReference type="Proteomes" id="UP000238479">
    <property type="component" value="Chromosome 6"/>
</dbReference>
<feature type="compositionally biased region" description="Basic and acidic residues" evidence="1">
    <location>
        <begin position="79"/>
        <end position="94"/>
    </location>
</feature>
<evidence type="ECO:0000256" key="1">
    <source>
        <dbReference type="SAM" id="MobiDB-lite"/>
    </source>
</evidence>
<evidence type="ECO:0000313" key="2">
    <source>
        <dbReference type="EMBL" id="PRQ22154.1"/>
    </source>
</evidence>
<gene>
    <name evidence="2" type="ORF">RchiOBHm_Chr6g0247131</name>
</gene>
<sequence>MDLETENRIAAILMREAAELRRQAEKEGVHAYLQQPKARFRPNSRFLSATVRGVEQANKAVEVNEMWRIRQKELELDERLKGKMKDESRNDRNPGDGNTPRSTSKRHASMEDNVSATCSSSQGVYERCHSREENGLRDEELEEFLHSRVKRGRGAVGSRMDETGPYLPRSDSEEQIAGPSLQERRVYGPEKPSQKLCDSSEEELPNRKRSKKVSSGSSKKHRSKDKSKERKKKKRKEEKRSKYYD</sequence>
<keyword evidence="3" id="KW-1185">Reference proteome</keyword>
<feature type="compositionally biased region" description="Basic residues" evidence="1">
    <location>
        <begin position="207"/>
        <end position="237"/>
    </location>
</feature>
<dbReference type="Gramene" id="PRQ22154">
    <property type="protein sequence ID" value="PRQ22154"/>
    <property type="gene ID" value="RchiOBHm_Chr6g0247131"/>
</dbReference>
<dbReference type="EMBL" id="PDCK01000044">
    <property type="protein sequence ID" value="PRQ22154.1"/>
    <property type="molecule type" value="Genomic_DNA"/>
</dbReference>
<feature type="region of interest" description="Disordered" evidence="1">
    <location>
        <begin position="147"/>
        <end position="245"/>
    </location>
</feature>
<dbReference type="AlphaFoldDB" id="A0A2P6PJQ6"/>
<reference evidence="2 3" key="1">
    <citation type="journal article" date="2018" name="Nat. Genet.">
        <title>The Rosa genome provides new insights in the design of modern roses.</title>
        <authorList>
            <person name="Bendahmane M."/>
        </authorList>
    </citation>
    <scope>NUCLEOTIDE SEQUENCE [LARGE SCALE GENOMIC DNA]</scope>
    <source>
        <strain evidence="3">cv. Old Blush</strain>
    </source>
</reference>
<proteinExistence type="predicted"/>
<comment type="caution">
    <text evidence="2">The sequence shown here is derived from an EMBL/GenBank/DDBJ whole genome shotgun (WGS) entry which is preliminary data.</text>
</comment>
<dbReference type="PANTHER" id="PTHR34684:SF1">
    <property type="entry name" value="OS08G0192200 PROTEIN"/>
    <property type="match status" value="1"/>
</dbReference>
<name>A0A2P6PJQ6_ROSCH</name>
<dbReference type="OrthoDB" id="552995at2759"/>
<dbReference type="OMA" id="DYWRREA"/>
<feature type="compositionally biased region" description="Basic and acidic residues" evidence="1">
    <location>
        <begin position="126"/>
        <end position="135"/>
    </location>
</feature>